<dbReference type="Gene3D" id="1.10.10.10">
    <property type="entry name" value="Winged helix-like DNA-binding domain superfamily/Winged helix DNA-binding domain"/>
    <property type="match status" value="1"/>
</dbReference>
<dbReference type="InterPro" id="IPR036390">
    <property type="entry name" value="WH_DNA-bd_sf"/>
</dbReference>
<dbReference type="Pfam" id="PF07729">
    <property type="entry name" value="FCD"/>
    <property type="match status" value="1"/>
</dbReference>
<feature type="domain" description="HTH gntR-type" evidence="4">
    <location>
        <begin position="9"/>
        <end position="76"/>
    </location>
</feature>
<dbReference type="PANTHER" id="PTHR43537">
    <property type="entry name" value="TRANSCRIPTIONAL REGULATOR, GNTR FAMILY"/>
    <property type="match status" value="1"/>
</dbReference>
<dbReference type="SUPFAM" id="SSF46785">
    <property type="entry name" value="Winged helix' DNA-binding domain"/>
    <property type="match status" value="1"/>
</dbReference>
<dbReference type="PRINTS" id="PR00035">
    <property type="entry name" value="HTHGNTR"/>
</dbReference>
<evidence type="ECO:0000256" key="1">
    <source>
        <dbReference type="ARBA" id="ARBA00023015"/>
    </source>
</evidence>
<dbReference type="InterPro" id="IPR011711">
    <property type="entry name" value="GntR_C"/>
</dbReference>
<reference evidence="5 6" key="1">
    <citation type="submission" date="2016-10" db="EMBL/GenBank/DDBJ databases">
        <authorList>
            <person name="de Groot N.N."/>
        </authorList>
    </citation>
    <scope>NUCLEOTIDE SEQUENCE [LARGE SCALE GENOMIC DNA]</scope>
    <source>
        <strain evidence="5 6">CGMCC 4.3491</strain>
    </source>
</reference>
<dbReference type="EMBL" id="FNPZ01000001">
    <property type="protein sequence ID" value="SDY69306.1"/>
    <property type="molecule type" value="Genomic_DNA"/>
</dbReference>
<dbReference type="SMART" id="SM00895">
    <property type="entry name" value="FCD"/>
    <property type="match status" value="1"/>
</dbReference>
<sequence>MPTPEASALSRSTTAYAALREAIMENALKPGTKLPEEDLGNHFGVSRTLVRAALARLAAEGLVDVGKTKSATVAQPSPEDAVEAFEVRRALEREVVRLVALRWNDDLDATLSEHIEAERQASDSRNHKLSVRLGAEFHLRLAEMTGNSLLRRYVFEVLGRTTLILAVYGQAHPQDDSLAEHRQLLDAFRAGDGVAAERIVDAHIASVEDRALHDTEVDEPAGLADILGRYTGGRAAR</sequence>
<name>A0A1H3LY99_9MICO</name>
<evidence type="ECO:0000259" key="4">
    <source>
        <dbReference type="PROSITE" id="PS50949"/>
    </source>
</evidence>
<dbReference type="InterPro" id="IPR008920">
    <property type="entry name" value="TF_FadR/GntR_C"/>
</dbReference>
<keyword evidence="2" id="KW-0238">DNA-binding</keyword>
<dbReference type="Proteomes" id="UP000198891">
    <property type="component" value="Unassembled WGS sequence"/>
</dbReference>
<accession>A0A1H3LY99</accession>
<dbReference type="PROSITE" id="PS50949">
    <property type="entry name" value="HTH_GNTR"/>
    <property type="match status" value="1"/>
</dbReference>
<dbReference type="Pfam" id="PF00392">
    <property type="entry name" value="GntR"/>
    <property type="match status" value="1"/>
</dbReference>
<dbReference type="AlphaFoldDB" id="A0A1H3LY99"/>
<dbReference type="InterPro" id="IPR036388">
    <property type="entry name" value="WH-like_DNA-bd_sf"/>
</dbReference>
<dbReference type="GO" id="GO:0003700">
    <property type="term" value="F:DNA-binding transcription factor activity"/>
    <property type="evidence" value="ECO:0007669"/>
    <property type="project" value="InterPro"/>
</dbReference>
<dbReference type="RefSeq" id="WP_092550070.1">
    <property type="nucleotide sequence ID" value="NZ_FNPZ01000001.1"/>
</dbReference>
<keyword evidence="1" id="KW-0805">Transcription regulation</keyword>
<evidence type="ECO:0000256" key="3">
    <source>
        <dbReference type="ARBA" id="ARBA00023163"/>
    </source>
</evidence>
<organism evidence="5 6">
    <name type="scientific">Herbiconiux ginsengi</name>
    <dbReference type="NCBI Taxonomy" id="381665"/>
    <lineage>
        <taxon>Bacteria</taxon>
        <taxon>Bacillati</taxon>
        <taxon>Actinomycetota</taxon>
        <taxon>Actinomycetes</taxon>
        <taxon>Micrococcales</taxon>
        <taxon>Microbacteriaceae</taxon>
        <taxon>Herbiconiux</taxon>
    </lineage>
</organism>
<evidence type="ECO:0000313" key="5">
    <source>
        <dbReference type="EMBL" id="SDY69306.1"/>
    </source>
</evidence>
<dbReference type="SMART" id="SM00345">
    <property type="entry name" value="HTH_GNTR"/>
    <property type="match status" value="1"/>
</dbReference>
<dbReference type="Gene3D" id="1.20.120.530">
    <property type="entry name" value="GntR ligand-binding domain-like"/>
    <property type="match status" value="1"/>
</dbReference>
<evidence type="ECO:0000256" key="2">
    <source>
        <dbReference type="ARBA" id="ARBA00023125"/>
    </source>
</evidence>
<dbReference type="PANTHER" id="PTHR43537:SF53">
    <property type="entry name" value="HTH-TYPE TRANSCRIPTIONAL REPRESSOR NANR"/>
    <property type="match status" value="1"/>
</dbReference>
<keyword evidence="3" id="KW-0804">Transcription</keyword>
<evidence type="ECO:0000313" key="6">
    <source>
        <dbReference type="Proteomes" id="UP000198891"/>
    </source>
</evidence>
<gene>
    <name evidence="5" type="ORF">SAMN05216554_1187</name>
</gene>
<protein>
    <submittedName>
        <fullName evidence="5">Transcriptional regulator, GntR family</fullName>
    </submittedName>
</protein>
<dbReference type="GO" id="GO:0003677">
    <property type="term" value="F:DNA binding"/>
    <property type="evidence" value="ECO:0007669"/>
    <property type="project" value="UniProtKB-KW"/>
</dbReference>
<dbReference type="InterPro" id="IPR000524">
    <property type="entry name" value="Tscrpt_reg_HTH_GntR"/>
</dbReference>
<dbReference type="OrthoDB" id="7363114at2"/>
<keyword evidence="6" id="KW-1185">Reference proteome</keyword>
<proteinExistence type="predicted"/>
<dbReference type="STRING" id="381665.SAMN05216554_1187"/>
<dbReference type="SUPFAM" id="SSF48008">
    <property type="entry name" value="GntR ligand-binding domain-like"/>
    <property type="match status" value="1"/>
</dbReference>